<evidence type="ECO:0000313" key="1">
    <source>
        <dbReference type="EMBL" id="KAF8787829.1"/>
    </source>
</evidence>
<comment type="caution">
    <text evidence="1">The sequence shown here is derived from an EMBL/GenBank/DDBJ whole genome shotgun (WGS) entry which is preliminary data.</text>
</comment>
<evidence type="ECO:0000313" key="2">
    <source>
        <dbReference type="Proteomes" id="UP000807504"/>
    </source>
</evidence>
<gene>
    <name evidence="1" type="ORF">HNY73_009389</name>
</gene>
<organism evidence="1 2">
    <name type="scientific">Argiope bruennichi</name>
    <name type="common">Wasp spider</name>
    <name type="synonym">Aranea bruennichi</name>
    <dbReference type="NCBI Taxonomy" id="94029"/>
    <lineage>
        <taxon>Eukaryota</taxon>
        <taxon>Metazoa</taxon>
        <taxon>Ecdysozoa</taxon>
        <taxon>Arthropoda</taxon>
        <taxon>Chelicerata</taxon>
        <taxon>Arachnida</taxon>
        <taxon>Araneae</taxon>
        <taxon>Araneomorphae</taxon>
        <taxon>Entelegynae</taxon>
        <taxon>Araneoidea</taxon>
        <taxon>Araneidae</taxon>
        <taxon>Argiope</taxon>
    </lineage>
</organism>
<keyword evidence="2" id="KW-1185">Reference proteome</keyword>
<reference evidence="1" key="1">
    <citation type="journal article" date="2020" name="bioRxiv">
        <title>Chromosome-level reference genome of the European wasp spider Argiope bruennichi: a resource for studies on range expansion and evolutionary adaptation.</title>
        <authorList>
            <person name="Sheffer M.M."/>
            <person name="Hoppe A."/>
            <person name="Krehenwinkel H."/>
            <person name="Uhl G."/>
            <person name="Kuss A.W."/>
            <person name="Jensen L."/>
            <person name="Jensen C."/>
            <person name="Gillespie R.G."/>
            <person name="Hoff K.J."/>
            <person name="Prost S."/>
        </authorList>
    </citation>
    <scope>NUCLEOTIDE SEQUENCE</scope>
</reference>
<dbReference type="AlphaFoldDB" id="A0A8T0FEL0"/>
<protein>
    <submittedName>
        <fullName evidence="1">Uncharacterized protein</fullName>
    </submittedName>
</protein>
<sequence>MDASVYAEEPKKAIHSFVGKFTRIKES</sequence>
<accession>A0A8T0FEL0</accession>
<dbReference type="Proteomes" id="UP000807504">
    <property type="component" value="Unassembled WGS sequence"/>
</dbReference>
<name>A0A8T0FEL0_ARGBR</name>
<reference evidence="1" key="2">
    <citation type="submission" date="2020-06" db="EMBL/GenBank/DDBJ databases">
        <authorList>
            <person name="Sheffer M."/>
        </authorList>
    </citation>
    <scope>NUCLEOTIDE SEQUENCE</scope>
</reference>
<proteinExistence type="predicted"/>
<dbReference type="EMBL" id="JABXBU010000015">
    <property type="protein sequence ID" value="KAF8787829.1"/>
    <property type="molecule type" value="Genomic_DNA"/>
</dbReference>